<feature type="domain" description="VOC" evidence="2">
    <location>
        <begin position="5"/>
        <end position="146"/>
    </location>
</feature>
<dbReference type="EMBL" id="BAABIM010000004">
    <property type="protein sequence ID" value="GAA4693793.1"/>
    <property type="molecule type" value="Genomic_DNA"/>
</dbReference>
<name>A0ABP8WSK3_9ACTN</name>
<comment type="caution">
    <text evidence="3">The sequence shown here is derived from an EMBL/GenBank/DDBJ whole genome shotgun (WGS) entry which is preliminary data.</text>
</comment>
<dbReference type="PANTHER" id="PTHR43048">
    <property type="entry name" value="METHYLMALONYL-COA EPIMERASE"/>
    <property type="match status" value="1"/>
</dbReference>
<dbReference type="InterPro" id="IPR004360">
    <property type="entry name" value="Glyas_Fos-R_dOase_dom"/>
</dbReference>
<evidence type="ECO:0000259" key="2">
    <source>
        <dbReference type="PROSITE" id="PS51819"/>
    </source>
</evidence>
<evidence type="ECO:0000313" key="3">
    <source>
        <dbReference type="EMBL" id="GAA4693793.1"/>
    </source>
</evidence>
<proteinExistence type="predicted"/>
<evidence type="ECO:0000256" key="1">
    <source>
        <dbReference type="ARBA" id="ARBA00022723"/>
    </source>
</evidence>
<dbReference type="SUPFAM" id="SSF54593">
    <property type="entry name" value="Glyoxalase/Bleomycin resistance protein/Dihydroxybiphenyl dioxygenase"/>
    <property type="match status" value="1"/>
</dbReference>
<organism evidence="3 4">
    <name type="scientific">Nocardioides nanhaiensis</name>
    <dbReference type="NCBI Taxonomy" id="1476871"/>
    <lineage>
        <taxon>Bacteria</taxon>
        <taxon>Bacillati</taxon>
        <taxon>Actinomycetota</taxon>
        <taxon>Actinomycetes</taxon>
        <taxon>Propionibacteriales</taxon>
        <taxon>Nocardioidaceae</taxon>
        <taxon>Nocardioides</taxon>
    </lineage>
</organism>
<protein>
    <recommendedName>
        <fullName evidence="2">VOC domain-containing protein</fullName>
    </recommendedName>
</protein>
<sequence>MKAHSFSHVAITVADFNRTVRWYADIFGAPVVGVSDTPAERVKGFFGVEVPEGAPDPTLKIGWIRIPGGATIEVFEFVPSEPYEEVVWNRQGIHHFSLNVRNTMKWQRYLESKGVEIVAPVEQSPHGHTFFFIKDPDGNLIELIDNKHMRAVLKWLGPLGGVLFKRTMYRRYYRAGGYHSH</sequence>
<dbReference type="PANTHER" id="PTHR43048:SF6">
    <property type="entry name" value="BLR8189 PROTEIN"/>
    <property type="match status" value="1"/>
</dbReference>
<dbReference type="InterPro" id="IPR051785">
    <property type="entry name" value="MMCE/EMCE_epimerase"/>
</dbReference>
<dbReference type="PROSITE" id="PS51819">
    <property type="entry name" value="VOC"/>
    <property type="match status" value="1"/>
</dbReference>
<gene>
    <name evidence="3" type="ORF">GCM10023226_34680</name>
</gene>
<reference evidence="4" key="1">
    <citation type="journal article" date="2019" name="Int. J. Syst. Evol. Microbiol.">
        <title>The Global Catalogue of Microorganisms (GCM) 10K type strain sequencing project: providing services to taxonomists for standard genome sequencing and annotation.</title>
        <authorList>
            <consortium name="The Broad Institute Genomics Platform"/>
            <consortium name="The Broad Institute Genome Sequencing Center for Infectious Disease"/>
            <person name="Wu L."/>
            <person name="Ma J."/>
        </authorList>
    </citation>
    <scope>NUCLEOTIDE SEQUENCE [LARGE SCALE GENOMIC DNA]</scope>
    <source>
        <strain evidence="4">JCM 18127</strain>
    </source>
</reference>
<evidence type="ECO:0000313" key="4">
    <source>
        <dbReference type="Proteomes" id="UP001500621"/>
    </source>
</evidence>
<dbReference type="RefSeq" id="WP_345268218.1">
    <property type="nucleotide sequence ID" value="NZ_BAABIM010000004.1"/>
</dbReference>
<dbReference type="InterPro" id="IPR029068">
    <property type="entry name" value="Glyas_Bleomycin-R_OHBP_Dase"/>
</dbReference>
<dbReference type="Pfam" id="PF00903">
    <property type="entry name" value="Glyoxalase"/>
    <property type="match status" value="1"/>
</dbReference>
<dbReference type="Proteomes" id="UP001500621">
    <property type="component" value="Unassembled WGS sequence"/>
</dbReference>
<keyword evidence="4" id="KW-1185">Reference proteome</keyword>
<accession>A0ABP8WSK3</accession>
<keyword evidence="1" id="KW-0479">Metal-binding</keyword>
<dbReference type="InterPro" id="IPR037523">
    <property type="entry name" value="VOC_core"/>
</dbReference>
<dbReference type="Gene3D" id="3.10.180.10">
    <property type="entry name" value="2,3-Dihydroxybiphenyl 1,2-Dioxygenase, domain 1"/>
    <property type="match status" value="1"/>
</dbReference>